<keyword evidence="5" id="KW-1185">Reference proteome</keyword>
<dbReference type="InterPro" id="IPR029058">
    <property type="entry name" value="AB_hydrolase_fold"/>
</dbReference>
<evidence type="ECO:0000256" key="1">
    <source>
        <dbReference type="SAM" id="MobiDB-lite"/>
    </source>
</evidence>
<dbReference type="OrthoDB" id="408631at2759"/>
<protein>
    <submittedName>
        <fullName evidence="4">Lipase 2</fullName>
    </submittedName>
</protein>
<reference evidence="4 5" key="1">
    <citation type="journal article" date="2016" name="Genome Announc.">
        <title>Genome Sequence of Madurella mycetomatis mm55, Isolated from a Human Mycetoma Case in Sudan.</title>
        <authorList>
            <person name="Smit S."/>
            <person name="Derks M.F."/>
            <person name="Bervoets S."/>
            <person name="Fahal A."/>
            <person name="van Leeuwen W."/>
            <person name="van Belkum A."/>
            <person name="van de Sande W.W."/>
        </authorList>
    </citation>
    <scope>NUCLEOTIDE SEQUENCE [LARGE SCALE GENOMIC DNA]</scope>
    <source>
        <strain evidence="5">mm55</strain>
    </source>
</reference>
<organism evidence="4 5">
    <name type="scientific">Madurella mycetomatis</name>
    <dbReference type="NCBI Taxonomy" id="100816"/>
    <lineage>
        <taxon>Eukaryota</taxon>
        <taxon>Fungi</taxon>
        <taxon>Dikarya</taxon>
        <taxon>Ascomycota</taxon>
        <taxon>Pezizomycotina</taxon>
        <taxon>Sordariomycetes</taxon>
        <taxon>Sordariomycetidae</taxon>
        <taxon>Sordariales</taxon>
        <taxon>Sordariales incertae sedis</taxon>
        <taxon>Madurella</taxon>
    </lineage>
</organism>
<gene>
    <name evidence="4" type="ORF">MMYC01_200040</name>
</gene>
<dbReference type="EMBL" id="LCTW02000001">
    <property type="protein sequence ID" value="KXX83366.1"/>
    <property type="molecule type" value="Genomic_DNA"/>
</dbReference>
<proteinExistence type="predicted"/>
<sequence length="635" mass="68257">MAPFHRAILLAFQFLWLSLVFSSPLKPGVTFQTPSSLPILTLPYASYRAASYRPVSDLYIFRNIRYAAPPVGNLRWAKPVPPTPNSTLQDGSYGPKCIQSAPNGVNLVGPGNQSPVGAALNQFLGGIPVPLFSGGSEDCLFLDVYVPGKAVRNPSVKLPVVVWIYGGGYVFGSKDTMVPQLPFYDGSGMIGQANNGMIFVAINYRLGAYGFLGGTTLETEGLPNAGLWDQRAALEWVRDYIHLLGGDPERVTAMGESAGAGSIMHHLVAEGGRLDPLFSRAILQSPAFQPIWDRAGVVEDTFQNFAALAGCGGKGLDCLRTADPATLARANTALSQGQTPGSFAVGPAPDGKYIRQMPVLELSSGNYWKIESLVLSHVADEASLFVDGSIQTDSQFSRFLASVFPNYTLSAGVNDKIEEFYPPVRGTSKPKYSTQTARVTDFMRDSCFTCNVRYLTEAVGDSRTWSMQYSVFPGWHATDLMPTFFSSIFTSDTYLDDLAIFFAPALGALVAGISAAMQSYFASYITTGDPNTHRKLWNLPPAVRWGHPGSSGEQMAGVLDVGGWGFGTVSDDKNPKSSCDFWREFAAAVTALGGYSPPGAVVAQNLVRVEGNASRNYAGGNRSRRPRGRSRGGAL</sequence>
<evidence type="ECO:0000313" key="4">
    <source>
        <dbReference type="EMBL" id="KXX83366.1"/>
    </source>
</evidence>
<feature type="domain" description="Carboxylesterase type B" evidence="3">
    <location>
        <begin position="57"/>
        <end position="537"/>
    </location>
</feature>
<feature type="signal peptide" evidence="2">
    <location>
        <begin position="1"/>
        <end position="22"/>
    </location>
</feature>
<evidence type="ECO:0000256" key="2">
    <source>
        <dbReference type="SAM" id="SignalP"/>
    </source>
</evidence>
<feature type="region of interest" description="Disordered" evidence="1">
    <location>
        <begin position="614"/>
        <end position="635"/>
    </location>
</feature>
<feature type="chain" id="PRO_5007559010" evidence="2">
    <location>
        <begin position="23"/>
        <end position="635"/>
    </location>
</feature>
<feature type="compositionally biased region" description="Basic residues" evidence="1">
    <location>
        <begin position="622"/>
        <end position="635"/>
    </location>
</feature>
<dbReference type="PROSITE" id="PS00941">
    <property type="entry name" value="CARBOXYLESTERASE_B_2"/>
    <property type="match status" value="1"/>
</dbReference>
<evidence type="ECO:0000313" key="5">
    <source>
        <dbReference type="Proteomes" id="UP000078237"/>
    </source>
</evidence>
<dbReference type="InterPro" id="IPR019819">
    <property type="entry name" value="Carboxylesterase_B_CS"/>
</dbReference>
<dbReference type="InterPro" id="IPR002018">
    <property type="entry name" value="CarbesteraseB"/>
</dbReference>
<name>A0A150ASE0_9PEZI</name>
<dbReference type="SUPFAM" id="SSF53474">
    <property type="entry name" value="alpha/beta-Hydrolases"/>
    <property type="match status" value="1"/>
</dbReference>
<comment type="caution">
    <text evidence="4">The sequence shown here is derived from an EMBL/GenBank/DDBJ whole genome shotgun (WGS) entry which is preliminary data.</text>
</comment>
<keyword evidence="2" id="KW-0732">Signal</keyword>
<evidence type="ECO:0000259" key="3">
    <source>
        <dbReference type="Pfam" id="PF00135"/>
    </source>
</evidence>
<dbReference type="STRING" id="100816.A0A150ASE0"/>
<dbReference type="InterPro" id="IPR050309">
    <property type="entry name" value="Type-B_Carboxylest/Lipase"/>
</dbReference>
<accession>A0A150ASE0</accession>
<dbReference type="Gene3D" id="3.40.50.1820">
    <property type="entry name" value="alpha/beta hydrolase"/>
    <property type="match status" value="1"/>
</dbReference>
<dbReference type="Pfam" id="PF00135">
    <property type="entry name" value="COesterase"/>
    <property type="match status" value="1"/>
</dbReference>
<dbReference type="PANTHER" id="PTHR11559">
    <property type="entry name" value="CARBOXYLESTERASE"/>
    <property type="match status" value="1"/>
</dbReference>
<dbReference type="AlphaFoldDB" id="A0A150ASE0"/>
<dbReference type="ESTHER" id="9pezi-a0a150ase0">
    <property type="family name" value="Fungal_carboxylesterase_lipase"/>
</dbReference>
<dbReference type="Proteomes" id="UP000078237">
    <property type="component" value="Unassembled WGS sequence"/>
</dbReference>
<dbReference type="VEuPathDB" id="FungiDB:MMYC01_200040"/>